<reference evidence="1" key="1">
    <citation type="submission" date="2020-05" db="EMBL/GenBank/DDBJ databases">
        <authorList>
            <person name="Chiriac C."/>
            <person name="Salcher M."/>
            <person name="Ghai R."/>
            <person name="Kavagutti S V."/>
        </authorList>
    </citation>
    <scope>NUCLEOTIDE SEQUENCE</scope>
</reference>
<proteinExistence type="predicted"/>
<organism evidence="1">
    <name type="scientific">uncultured Caudovirales phage</name>
    <dbReference type="NCBI Taxonomy" id="2100421"/>
    <lineage>
        <taxon>Viruses</taxon>
        <taxon>Duplodnaviria</taxon>
        <taxon>Heunggongvirae</taxon>
        <taxon>Uroviricota</taxon>
        <taxon>Caudoviricetes</taxon>
        <taxon>Peduoviridae</taxon>
        <taxon>Maltschvirus</taxon>
        <taxon>Maltschvirus maltsch</taxon>
    </lineage>
</organism>
<sequence>RFPSLIVTGTEKSQTTAILKTYEQMLNVLKNTGKYPLNELAPDMVTPVGQFGSAPAKGKFTNWGEQIEIATNWINKNKEILAIKLQGIPHQTGVPAFKGFGAGPYFGGGADRAAHLIEVPENLIMKDSLASFGDVNTTGAREIPFFGVQKPFASMTSDFIKSVVGPGVVGENGTYLAAGVEIANHLNSTLSKEALATFHQSMMAGNQITPGARGVILKQLETLWTASGYSNIKQQMAAAINVDEMLNIIKNAVVDPTKWAGNFVENKNYILDLIKTVGDPSIMQNMTNKIGPSSISSIVARSDDEIIASLTSSDHFAYMDPVLKARYIDIIKKTIEGQTLNAELIKQELGYSLFHQPSPYDVLGALRSDLPITGLKTFPGFKKGGYVPGSPTTPFPAMLHGGEYVINADAVRSMGVRTMQSINRSKFNVPSGSPAYAGGGGTTSVSTVNINVETFVGEEEWFKSMMKSYNVNVLPKMNKAAGNESRTFTSYNGVN</sequence>
<name>A0A6J5RI18_9CAUD</name>
<gene>
    <name evidence="1" type="ORF">UFOVP1240_1</name>
</gene>
<accession>A0A6J5RI18</accession>
<protein>
    <submittedName>
        <fullName evidence="1">Uncharacterized protein</fullName>
    </submittedName>
</protein>
<feature type="non-terminal residue" evidence="1">
    <location>
        <position position="1"/>
    </location>
</feature>
<dbReference type="EMBL" id="LR797180">
    <property type="protein sequence ID" value="CAB4191925.1"/>
    <property type="molecule type" value="Genomic_DNA"/>
</dbReference>
<evidence type="ECO:0000313" key="1">
    <source>
        <dbReference type="EMBL" id="CAB4191925.1"/>
    </source>
</evidence>